<evidence type="ECO:0000313" key="2">
    <source>
        <dbReference type="Proteomes" id="UP000601435"/>
    </source>
</evidence>
<dbReference type="InterPro" id="IPR011047">
    <property type="entry name" value="Quinoprotein_ADH-like_sf"/>
</dbReference>
<protein>
    <submittedName>
        <fullName evidence="1">PDK protein</fullName>
    </submittedName>
</protein>
<accession>A0A812VD64</accession>
<organism evidence="1 2">
    <name type="scientific">Symbiodinium necroappetens</name>
    <dbReference type="NCBI Taxonomy" id="1628268"/>
    <lineage>
        <taxon>Eukaryota</taxon>
        <taxon>Sar</taxon>
        <taxon>Alveolata</taxon>
        <taxon>Dinophyceae</taxon>
        <taxon>Suessiales</taxon>
        <taxon>Symbiodiniaceae</taxon>
        <taxon>Symbiodinium</taxon>
    </lineage>
</organism>
<dbReference type="Proteomes" id="UP000601435">
    <property type="component" value="Unassembled WGS sequence"/>
</dbReference>
<proteinExistence type="predicted"/>
<evidence type="ECO:0000313" key="1">
    <source>
        <dbReference type="EMBL" id="CAE7632946.1"/>
    </source>
</evidence>
<dbReference type="EMBL" id="CAJNJA010029712">
    <property type="protein sequence ID" value="CAE7632946.1"/>
    <property type="molecule type" value="Genomic_DNA"/>
</dbReference>
<comment type="caution">
    <text evidence="1">The sequence shown here is derived from an EMBL/GenBank/DDBJ whole genome shotgun (WGS) entry which is preliminary data.</text>
</comment>
<feature type="non-terminal residue" evidence="1">
    <location>
        <position position="1"/>
    </location>
</feature>
<name>A0A812VD64_9DINO</name>
<keyword evidence="2" id="KW-1185">Reference proteome</keyword>
<gene>
    <name evidence="1" type="primary">PDK</name>
    <name evidence="1" type="ORF">SNEC2469_LOCUS17844</name>
</gene>
<reference evidence="1" key="1">
    <citation type="submission" date="2021-02" db="EMBL/GenBank/DDBJ databases">
        <authorList>
            <person name="Dougan E. K."/>
            <person name="Rhodes N."/>
            <person name="Thang M."/>
            <person name="Chan C."/>
        </authorList>
    </citation>
    <scope>NUCLEOTIDE SEQUENCE</scope>
</reference>
<dbReference type="OrthoDB" id="414442at2759"/>
<sequence length="373" mass="39706">MPHGVAKLGSAKGLQEDWPGPTCPQSILGQALAPASADQAVTWRTVRSAPRKSPSAPSEVFPREVGDLEVKSSGLLESCCHLTISSCGSFIAASFADGAADLLEFPTLNPLLQLQHGEPSGPRDNEKVQKAFFVWRPTATQRAYDQNLYVVSRLRNPWEAVLHEVYPLGDSFAKAPTAQFALAPVCQAAGGVFTDLCAHPSQLYLVASAVLPSSDVRSIILVFDLWSGELLKSCPVFNSLLVAPLLPLHPSICLDCSGSYIFCASTPGPLGPIDLHVGHDSGAVPSGYACNDLLHSIWPSSHAESTSLICVVDFSSGEQCYQVSINANCISLGSPWHDPGQLLVGARDGTISVWQPPVAVSSRIRTVLQESLE</sequence>
<dbReference type="SUPFAM" id="SSF50998">
    <property type="entry name" value="Quinoprotein alcohol dehydrogenase-like"/>
    <property type="match status" value="1"/>
</dbReference>
<dbReference type="AlphaFoldDB" id="A0A812VD64"/>